<reference evidence="1" key="3">
    <citation type="journal article" date="2018" name="Nature">
        <title>A major lineage of non-tailed dsDNA viruses as unrecognized killers of marine bacteria.</title>
        <authorList>
            <person name="Kauffman K.M."/>
            <person name="Hussain F.A."/>
            <person name="Yang J."/>
            <person name="Arevalo P."/>
            <person name="Brown J.M."/>
            <person name="Chang W.K."/>
            <person name="VanInsberghe D."/>
            <person name="Elsherbini J."/>
            <person name="Sharma R.S."/>
            <person name="Cutler M.B."/>
            <person name="Kelly L."/>
            <person name="Polz M.F."/>
        </authorList>
    </citation>
    <scope>NUCLEOTIDE SEQUENCE</scope>
    <source>
        <strain evidence="1">10N.261.52.F7</strain>
    </source>
</reference>
<reference key="1">
    <citation type="submission" date="2016-07" db="EMBL/GenBank/DDBJ databases">
        <title>Nontailed viruses are major unrecognized killers of bacteria in the ocean.</title>
        <authorList>
            <person name="Kauffman K."/>
            <person name="Hussain F."/>
            <person name="Yang J."/>
            <person name="Arevalo P."/>
            <person name="Brown J."/>
            <person name="Cutler M."/>
            <person name="Kelly L."/>
            <person name="Polz M.F."/>
        </authorList>
    </citation>
    <scope>NUCLEOTIDE SEQUENCE [LARGE SCALE GENOMIC DNA]</scope>
    <source>
        <strain>10N.261.52.F7</strain>
    </source>
</reference>
<evidence type="ECO:0008006" key="2">
    <source>
        <dbReference type="Google" id="ProtNLM"/>
    </source>
</evidence>
<accession>A0AB36XL65</accession>
<dbReference type="AlphaFoldDB" id="A0AB36XL65"/>
<comment type="caution">
    <text evidence="1">The sequence shown here is derived from an EMBL/GenBank/DDBJ whole genome shotgun (WGS) entry which is preliminary data.</text>
</comment>
<reference evidence="1" key="2">
    <citation type="submission" date="2016-07" db="EMBL/GenBank/DDBJ databases">
        <authorList>
            <person name="Kauffman K."/>
            <person name="Arevalo P."/>
            <person name="Polz M.F."/>
        </authorList>
    </citation>
    <scope>NUCLEOTIDE SEQUENCE</scope>
    <source>
        <strain evidence="1">10N.261.52.F7</strain>
    </source>
</reference>
<name>A0AB36XL65_9VIBR</name>
<sequence length="60" mass="6575">MKANVKCVSTTAVIGMEVCGSAHYWARELTSLDYDVKLIAAQFVKTCVKTTNQPPNKDVV</sequence>
<organism evidence="1">
    <name type="scientific">Vibrio lentus</name>
    <dbReference type="NCBI Taxonomy" id="136468"/>
    <lineage>
        <taxon>Bacteria</taxon>
        <taxon>Pseudomonadati</taxon>
        <taxon>Pseudomonadota</taxon>
        <taxon>Gammaproteobacteria</taxon>
        <taxon>Vibrionales</taxon>
        <taxon>Vibrionaceae</taxon>
        <taxon>Vibrio</taxon>
    </lineage>
</organism>
<gene>
    <name evidence="1" type="ORF">BCT99_22605</name>
</gene>
<proteinExistence type="predicted"/>
<protein>
    <recommendedName>
        <fullName evidence="2">Transposase</fullName>
    </recommendedName>
</protein>
<dbReference type="EMBL" id="MCXM01000018">
    <property type="protein sequence ID" value="PMK45915.1"/>
    <property type="molecule type" value="Genomic_DNA"/>
</dbReference>
<evidence type="ECO:0000313" key="1">
    <source>
        <dbReference type="EMBL" id="PMK45915.1"/>
    </source>
</evidence>